<evidence type="ECO:0000313" key="2">
    <source>
        <dbReference type="Proteomes" id="UP000587002"/>
    </source>
</evidence>
<organism evidence="1 2">
    <name type="scientific">Saccharopolyspora hordei</name>
    <dbReference type="NCBI Taxonomy" id="1838"/>
    <lineage>
        <taxon>Bacteria</taxon>
        <taxon>Bacillati</taxon>
        <taxon>Actinomycetota</taxon>
        <taxon>Actinomycetes</taxon>
        <taxon>Pseudonocardiales</taxon>
        <taxon>Pseudonocardiaceae</taxon>
        <taxon>Saccharopolyspora</taxon>
    </lineage>
</organism>
<keyword evidence="2" id="KW-1185">Reference proteome</keyword>
<evidence type="ECO:0000313" key="1">
    <source>
        <dbReference type="EMBL" id="NYI85747.1"/>
    </source>
</evidence>
<dbReference type="RefSeq" id="WP_179723603.1">
    <property type="nucleotide sequence ID" value="NZ_BAABFH010000001.1"/>
</dbReference>
<dbReference type="AlphaFoldDB" id="A0A853AT35"/>
<dbReference type="PANTHER" id="PTHR38479:SF2">
    <property type="entry name" value="WINGED HELIX DNA-BINDING DOMAIN-CONTAINING PROTEIN"/>
    <property type="match status" value="1"/>
</dbReference>
<reference evidence="1 2" key="1">
    <citation type="submission" date="2020-07" db="EMBL/GenBank/DDBJ databases">
        <title>Sequencing the genomes of 1000 actinobacteria strains.</title>
        <authorList>
            <person name="Klenk H.-P."/>
        </authorList>
    </citation>
    <scope>NUCLEOTIDE SEQUENCE [LARGE SCALE GENOMIC DNA]</scope>
    <source>
        <strain evidence="1 2">DSM 44065</strain>
    </source>
</reference>
<dbReference type="Proteomes" id="UP000587002">
    <property type="component" value="Unassembled WGS sequence"/>
</dbReference>
<gene>
    <name evidence="1" type="ORF">HNR68_004377</name>
</gene>
<dbReference type="EMBL" id="JACCFJ010000001">
    <property type="protein sequence ID" value="NYI85747.1"/>
    <property type="molecule type" value="Genomic_DNA"/>
</dbReference>
<dbReference type="PANTHER" id="PTHR38479">
    <property type="entry name" value="LMO0824 PROTEIN"/>
    <property type="match status" value="1"/>
</dbReference>
<dbReference type="InterPro" id="IPR009351">
    <property type="entry name" value="AlkZ-like"/>
</dbReference>
<evidence type="ECO:0008006" key="3">
    <source>
        <dbReference type="Google" id="ProtNLM"/>
    </source>
</evidence>
<protein>
    <recommendedName>
        <fullName evidence="3">Winged helix DNA-binding domain-containing protein</fullName>
    </recommendedName>
</protein>
<accession>A0A853AT35</accession>
<sequence>MIDVDRERVQAYRYAAQQLDRSAAHVGDLAVLSLGVPDSPAGSAAQSVRARVPGAEVPADLVLAWSVRGSPHLHRPADLPALARQLYPTSDADVVARMPVMRAVDAPLRVFARTVAAMREHARETTDRGTLSAAVTAEVPEASAWCQACGATHVFYSLYLQSGLAAGVRLVRRSGRLQITATGDWTIPQRTEDLPALVEQVLRLQGPGSVADVAAFLGTSAAALRPSWPEGLAEVSVDGRRAFLPPEATAALESPPPARGVRLLPPGDPFLRVRDRAQLLPDPGLRALLWRATASPGALLVDGAVRGTWRARKAGRELQVAVTAFGELTAGVRAEVEIESQQLAATRGAASAAVVYDSI</sequence>
<name>A0A853AT35_9PSEU</name>
<proteinExistence type="predicted"/>
<comment type="caution">
    <text evidence="1">The sequence shown here is derived from an EMBL/GenBank/DDBJ whole genome shotgun (WGS) entry which is preliminary data.</text>
</comment>
<dbReference type="Pfam" id="PF06224">
    <property type="entry name" value="AlkZ-like"/>
    <property type="match status" value="1"/>
</dbReference>